<evidence type="ECO:0008006" key="4">
    <source>
        <dbReference type="Google" id="ProtNLM"/>
    </source>
</evidence>
<dbReference type="PANTHER" id="PTHR38454:SF1">
    <property type="entry name" value="INTEGRAL MEMBRANE PROTEIN"/>
    <property type="match status" value="1"/>
</dbReference>
<dbReference type="Pfam" id="PF09586">
    <property type="entry name" value="YfhO"/>
    <property type="match status" value="1"/>
</dbReference>
<keyword evidence="1" id="KW-0472">Membrane</keyword>
<feature type="transmembrane region" description="Helical" evidence="1">
    <location>
        <begin position="96"/>
        <end position="116"/>
    </location>
</feature>
<organism evidence="2 3">
    <name type="scientific">Ureibacillus massiliensis 4400831 = CIP 108448 = CCUG 49529</name>
    <dbReference type="NCBI Taxonomy" id="1211035"/>
    <lineage>
        <taxon>Bacteria</taxon>
        <taxon>Bacillati</taxon>
        <taxon>Bacillota</taxon>
        <taxon>Bacilli</taxon>
        <taxon>Bacillales</taxon>
        <taxon>Caryophanaceae</taxon>
        <taxon>Ureibacillus</taxon>
    </lineage>
</organism>
<dbReference type="OrthoDB" id="9815466at2"/>
<dbReference type="EMBL" id="JPVQ01000027">
    <property type="protein sequence ID" value="KGR90042.1"/>
    <property type="molecule type" value="Genomic_DNA"/>
</dbReference>
<name>A0A0A3JSQ5_9BACL</name>
<evidence type="ECO:0000313" key="3">
    <source>
        <dbReference type="Proteomes" id="UP000030595"/>
    </source>
</evidence>
<feature type="transmembrane region" description="Helical" evidence="1">
    <location>
        <begin position="125"/>
        <end position="141"/>
    </location>
</feature>
<feature type="transmembrane region" description="Helical" evidence="1">
    <location>
        <begin position="301"/>
        <end position="321"/>
    </location>
</feature>
<feature type="transmembrane region" description="Helical" evidence="1">
    <location>
        <begin position="403"/>
        <end position="421"/>
    </location>
</feature>
<feature type="transmembrane region" description="Helical" evidence="1">
    <location>
        <begin position="255"/>
        <end position="275"/>
    </location>
</feature>
<keyword evidence="1" id="KW-1133">Transmembrane helix</keyword>
<feature type="transmembrane region" description="Helical" evidence="1">
    <location>
        <begin position="441"/>
        <end position="464"/>
    </location>
</feature>
<protein>
    <recommendedName>
        <fullName evidence="4">Bacterial membrane protein YfhO</fullName>
    </recommendedName>
</protein>
<feature type="transmembrane region" description="Helical" evidence="1">
    <location>
        <begin position="222"/>
        <end position="243"/>
    </location>
</feature>
<feature type="transmembrane region" description="Helical" evidence="1">
    <location>
        <begin position="363"/>
        <end position="383"/>
    </location>
</feature>
<dbReference type="InterPro" id="IPR018580">
    <property type="entry name" value="Uncharacterised_YfhO"/>
</dbReference>
<proteinExistence type="predicted"/>
<keyword evidence="3" id="KW-1185">Reference proteome</keyword>
<feature type="transmembrane region" description="Helical" evidence="1">
    <location>
        <begin position="174"/>
        <end position="206"/>
    </location>
</feature>
<dbReference type="eggNOG" id="COG4485">
    <property type="taxonomic scope" value="Bacteria"/>
</dbReference>
<feature type="transmembrane region" description="Helical" evidence="1">
    <location>
        <begin position="476"/>
        <end position="495"/>
    </location>
</feature>
<feature type="transmembrane region" description="Helical" evidence="1">
    <location>
        <begin position="9"/>
        <end position="28"/>
    </location>
</feature>
<sequence>MLKRYSKDIFIYVTYCILPFVFYFNFFYSNGIWGIGDALESYAPNKYLYDQALSNFELPFWNNGINLGISNIGDIQSALLYLPNLLLYSILPFDLAYNYLPLFHLTLAGIFTYMFLKQIGVDKKVAFLGGVTFMFSAVLNVRFSHVTILNSIIWLPLVLYFYEKLKQSMKIKYVILMSFAYSMQILAGFIQIAFYTAVILLVYFIFSIKSYENIKLWFKHKVLFSILVLTLTAFQIIPTLKLSKSVGRDEITYDFFSSFSLPIENILTLFFPYFYGTPFPENQLPLYKIPFFGEGSIVENGFYIGIIPIFLALYCIFKYAFKERYILLWSLIISFSLLFALGSELEFINSIFYHIPGFNYFRVPSRILFVFSFGIVVLSSLCLNKIIFEKDRNLIIGLKKFSFKLVVFLTGSLVLLRFVLSKVQSYYNEEIIINNVRLMDVLTFSNTAITIPVILMLIYLGILMSMRNFKDKNPNLLISILFIFIFIDLHLFNFYNINKFNDINKDSEMVYYLESVNDGNDRIWPVLTSNADIEMAISPNKNLFNEFRTLNGYVTFMSEDKKDLLYIDERGVSDFNSVEKLLVDNTLLSSLNIKYIIINNVYKKEFDLLNRGFTSDNTTLIDINKEYLPNSNGELFLFTKDIKLEKNNLYKVSLSLERPINGEIFIDFYGENFDLANLQTVLRNGETFTEAYFYVDEQQVPESTQVRLLNYLKSDNLLHKFTVEKMGINSNITDESKYQEVFVDNTFSIYKNKNVLETLYSVSNVIKADNKNEINDYTNNAIVHSQANLQDSYNKSNINIINYSNGQVKAEVNSKEASFIVFSESYDEGWRAYINNKAVPIYQVNNLVQGIEVPKGSNIVEFRYVPIDVYCLLLISIILCFICLIYLYIDYRRDNNNT</sequence>
<accession>A0A0A3JSQ5</accession>
<feature type="transmembrane region" description="Helical" evidence="1">
    <location>
        <begin position="147"/>
        <end position="162"/>
    </location>
</feature>
<gene>
    <name evidence="2" type="ORF">CD30_13785</name>
</gene>
<dbReference type="AlphaFoldDB" id="A0A0A3JSQ5"/>
<feature type="transmembrane region" description="Helical" evidence="1">
    <location>
        <begin position="326"/>
        <end position="343"/>
    </location>
</feature>
<dbReference type="PANTHER" id="PTHR38454">
    <property type="entry name" value="INTEGRAL MEMBRANE PROTEIN-RELATED"/>
    <property type="match status" value="1"/>
</dbReference>
<keyword evidence="1" id="KW-0812">Transmembrane</keyword>
<dbReference type="Proteomes" id="UP000030595">
    <property type="component" value="Unassembled WGS sequence"/>
</dbReference>
<feature type="transmembrane region" description="Helical" evidence="1">
    <location>
        <begin position="867"/>
        <end position="889"/>
    </location>
</feature>
<dbReference type="RefSeq" id="WP_036177842.1">
    <property type="nucleotide sequence ID" value="NZ_AVCZ01000027.1"/>
</dbReference>
<reference evidence="2 3" key="1">
    <citation type="submission" date="2014-02" db="EMBL/GenBank/DDBJ databases">
        <title>Draft genome sequence of Lysinibacillus massiliensis CCUG 49529.</title>
        <authorList>
            <person name="Zhang F."/>
            <person name="Wang G."/>
            <person name="Zhang L."/>
        </authorList>
    </citation>
    <scope>NUCLEOTIDE SEQUENCE [LARGE SCALE GENOMIC DNA]</scope>
    <source>
        <strain evidence="2 3">CCUG 49529</strain>
    </source>
</reference>
<comment type="caution">
    <text evidence="2">The sequence shown here is derived from an EMBL/GenBank/DDBJ whole genome shotgun (WGS) entry which is preliminary data.</text>
</comment>
<evidence type="ECO:0000256" key="1">
    <source>
        <dbReference type="SAM" id="Phobius"/>
    </source>
</evidence>
<evidence type="ECO:0000313" key="2">
    <source>
        <dbReference type="EMBL" id="KGR90042.1"/>
    </source>
</evidence>